<reference evidence="1 2" key="1">
    <citation type="submission" date="2018-06" db="EMBL/GenBank/DDBJ databases">
        <authorList>
            <consortium name="Pathogen Informatics"/>
            <person name="Doyle S."/>
        </authorList>
    </citation>
    <scope>NUCLEOTIDE SEQUENCE [LARGE SCALE GENOMIC DNA]</scope>
    <source>
        <strain evidence="1 2">NCTC9177</strain>
    </source>
</reference>
<organism evidence="1 2">
    <name type="scientific">Klebsiella variicola</name>
    <dbReference type="NCBI Taxonomy" id="244366"/>
    <lineage>
        <taxon>Bacteria</taxon>
        <taxon>Pseudomonadati</taxon>
        <taxon>Pseudomonadota</taxon>
        <taxon>Gammaproteobacteria</taxon>
        <taxon>Enterobacterales</taxon>
        <taxon>Enterobacteriaceae</taxon>
        <taxon>Klebsiella/Raoultella group</taxon>
        <taxon>Klebsiella</taxon>
        <taxon>Klebsiella pneumoniae complex</taxon>
    </lineage>
</organism>
<accession>A0A6H0BGD0</accession>
<dbReference type="RefSeq" id="WP_038422695.1">
    <property type="nucleotide sequence ID" value="NZ_BQSR01000002.1"/>
</dbReference>
<evidence type="ECO:0000313" key="2">
    <source>
        <dbReference type="Proteomes" id="UP000254545"/>
    </source>
</evidence>
<proteinExistence type="predicted"/>
<dbReference type="KEGG" id="kpk:A593_25435"/>
<evidence type="ECO:0000313" key="1">
    <source>
        <dbReference type="EMBL" id="STS91311.1"/>
    </source>
</evidence>
<protein>
    <submittedName>
        <fullName evidence="1">Uncharacterized protein</fullName>
    </submittedName>
</protein>
<gene>
    <name evidence="1" type="ORF">NCTC9177_05217</name>
</gene>
<dbReference type="AlphaFoldDB" id="A0A6H0BGD0"/>
<comment type="caution">
    <text evidence="1">The sequence shown here is derived from an EMBL/GenBank/DDBJ whole genome shotgun (WGS) entry which is preliminary data.</text>
</comment>
<dbReference type="Proteomes" id="UP000254545">
    <property type="component" value="Unassembled WGS sequence"/>
</dbReference>
<sequence>MVSIEHVVELHALTLRLGEGALVTDRSMPTGLPESAKESGIRREYGNKLVGKKIPNEPLSTAVFDTLTYLLDKR</sequence>
<name>A0A6H0BGD0_KLEVA</name>
<dbReference type="EMBL" id="UGKR01000003">
    <property type="protein sequence ID" value="STS91311.1"/>
    <property type="molecule type" value="Genomic_DNA"/>
</dbReference>